<dbReference type="GO" id="GO:0005886">
    <property type="term" value="C:plasma membrane"/>
    <property type="evidence" value="ECO:0007669"/>
    <property type="project" value="UniProtKB-SubCell"/>
</dbReference>
<keyword evidence="2" id="KW-1003">Cell membrane</keyword>
<keyword evidence="3 8" id="KW-0812">Transmembrane</keyword>
<comment type="subcellular location">
    <subcellularLocation>
        <location evidence="1">Cell membrane</location>
        <topology evidence="1">Multi-pass membrane protein</topology>
    </subcellularLocation>
</comment>
<dbReference type="GO" id="GO:0009252">
    <property type="term" value="P:peptidoglycan biosynthetic process"/>
    <property type="evidence" value="ECO:0007669"/>
    <property type="project" value="UniProtKB-KW"/>
</dbReference>
<protein>
    <submittedName>
        <fullName evidence="9">Uncharacterized protein</fullName>
    </submittedName>
</protein>
<dbReference type="PANTHER" id="PTHR47019:SF1">
    <property type="entry name" value="LIPID II FLIPPASE MURJ"/>
    <property type="match status" value="1"/>
</dbReference>
<dbReference type="GO" id="GO:0034204">
    <property type="term" value="P:lipid translocation"/>
    <property type="evidence" value="ECO:0007669"/>
    <property type="project" value="TreeGrafter"/>
</dbReference>
<evidence type="ECO:0000313" key="9">
    <source>
        <dbReference type="EMBL" id="MBR8644313.1"/>
    </source>
</evidence>
<gene>
    <name evidence="9" type="ORF">KEH51_05740</name>
</gene>
<keyword evidence="7 8" id="KW-0472">Membrane</keyword>
<evidence type="ECO:0000256" key="3">
    <source>
        <dbReference type="ARBA" id="ARBA00022692"/>
    </source>
</evidence>
<dbReference type="InterPro" id="IPR004268">
    <property type="entry name" value="MurJ"/>
</dbReference>
<keyword evidence="6 8" id="KW-1133">Transmembrane helix</keyword>
<evidence type="ECO:0000256" key="8">
    <source>
        <dbReference type="SAM" id="Phobius"/>
    </source>
</evidence>
<keyword evidence="4" id="KW-0133">Cell shape</keyword>
<organism evidence="9 10">
    <name type="scientific">Peribacillus frigoritolerans</name>
    <dbReference type="NCBI Taxonomy" id="450367"/>
    <lineage>
        <taxon>Bacteria</taxon>
        <taxon>Bacillati</taxon>
        <taxon>Bacillota</taxon>
        <taxon>Bacilli</taxon>
        <taxon>Bacillales</taxon>
        <taxon>Bacillaceae</taxon>
        <taxon>Peribacillus</taxon>
    </lineage>
</organism>
<evidence type="ECO:0000313" key="10">
    <source>
        <dbReference type="Proteomes" id="UP000680045"/>
    </source>
</evidence>
<evidence type="ECO:0000256" key="4">
    <source>
        <dbReference type="ARBA" id="ARBA00022960"/>
    </source>
</evidence>
<feature type="transmembrane region" description="Helical" evidence="8">
    <location>
        <begin position="92"/>
        <end position="110"/>
    </location>
</feature>
<evidence type="ECO:0000256" key="6">
    <source>
        <dbReference type="ARBA" id="ARBA00022989"/>
    </source>
</evidence>
<evidence type="ECO:0000256" key="1">
    <source>
        <dbReference type="ARBA" id="ARBA00004651"/>
    </source>
</evidence>
<comment type="caution">
    <text evidence="9">The sequence shown here is derived from an EMBL/GenBank/DDBJ whole genome shotgun (WGS) entry which is preliminary data.</text>
</comment>
<dbReference type="InterPro" id="IPR051050">
    <property type="entry name" value="Lipid_II_flippase_MurJ/MviN"/>
</dbReference>
<keyword evidence="5" id="KW-0573">Peptidoglycan synthesis</keyword>
<sequence>MADVFSWQASYQPFFLRLSAAVFRPALFLFTWKRKRITQKGGRIHQCFRFFLHAGCRSADHCLHDFHKAARHVDSPGFLRFRACLTESLTRIMLPSLLFFTLSYMATGVLNANKRFILPALTSTAQNTVIIAATVLFAAPYGIEGLAWGLCSVQQASSLFNTHH</sequence>
<feature type="transmembrane region" description="Helical" evidence="8">
    <location>
        <begin position="14"/>
        <end position="32"/>
    </location>
</feature>
<dbReference type="EMBL" id="JAGTPW010000007">
    <property type="protein sequence ID" value="MBR8644313.1"/>
    <property type="molecule type" value="Genomic_DNA"/>
</dbReference>
<dbReference type="GO" id="GO:0015648">
    <property type="term" value="F:lipid-linked peptidoglycan transporter activity"/>
    <property type="evidence" value="ECO:0007669"/>
    <property type="project" value="TreeGrafter"/>
</dbReference>
<dbReference type="GO" id="GO:0008360">
    <property type="term" value="P:regulation of cell shape"/>
    <property type="evidence" value="ECO:0007669"/>
    <property type="project" value="UniProtKB-KW"/>
</dbReference>
<reference evidence="9" key="1">
    <citation type="submission" date="2021-04" db="EMBL/GenBank/DDBJ databases">
        <title>Whole genome sequencing of Enterococci isolates from hospitalized patients.</title>
        <authorList>
            <person name="Ogoti B.M."/>
            <person name="Onyambu F.G."/>
        </authorList>
    </citation>
    <scope>NUCLEOTIDE SEQUENCE</scope>
    <source>
        <strain evidence="9">242</strain>
    </source>
</reference>
<evidence type="ECO:0000256" key="7">
    <source>
        <dbReference type="ARBA" id="ARBA00023136"/>
    </source>
</evidence>
<proteinExistence type="predicted"/>
<accession>A0A941J284</accession>
<dbReference type="AlphaFoldDB" id="A0A941J284"/>
<dbReference type="Proteomes" id="UP000680045">
    <property type="component" value="Unassembled WGS sequence"/>
</dbReference>
<dbReference type="Pfam" id="PF03023">
    <property type="entry name" value="MurJ"/>
    <property type="match status" value="1"/>
</dbReference>
<dbReference type="PRINTS" id="PR01806">
    <property type="entry name" value="VIRFACTRMVIN"/>
</dbReference>
<evidence type="ECO:0000256" key="5">
    <source>
        <dbReference type="ARBA" id="ARBA00022984"/>
    </source>
</evidence>
<name>A0A941J284_9BACI</name>
<dbReference type="PANTHER" id="PTHR47019">
    <property type="entry name" value="LIPID II FLIPPASE MURJ"/>
    <property type="match status" value="1"/>
</dbReference>
<evidence type="ECO:0000256" key="2">
    <source>
        <dbReference type="ARBA" id="ARBA00022475"/>
    </source>
</evidence>